<dbReference type="GO" id="GO:0008270">
    <property type="term" value="F:zinc ion binding"/>
    <property type="evidence" value="ECO:0007669"/>
    <property type="project" value="UniProtKB-KW"/>
</dbReference>
<evidence type="ECO:0000256" key="2">
    <source>
        <dbReference type="ARBA" id="ARBA00022737"/>
    </source>
</evidence>
<feature type="compositionally biased region" description="Low complexity" evidence="5">
    <location>
        <begin position="316"/>
        <end position="336"/>
    </location>
</feature>
<keyword evidence="3" id="KW-0863">Zinc-finger</keyword>
<keyword evidence="4" id="KW-0862">Zinc</keyword>
<dbReference type="PANTHER" id="PTHR12326">
    <property type="entry name" value="PLECKSTRIN HOMOLOGY DOMAIN CONTAINING PROTEIN"/>
    <property type="match status" value="1"/>
</dbReference>
<dbReference type="Pfam" id="PF13901">
    <property type="entry name" value="RH_dom"/>
    <property type="match status" value="1"/>
</dbReference>
<dbReference type="AlphaFoldDB" id="A0A058Z2M6"/>
<evidence type="ECO:0000256" key="3">
    <source>
        <dbReference type="ARBA" id="ARBA00022771"/>
    </source>
</evidence>
<reference evidence="7" key="1">
    <citation type="submission" date="2013-04" db="EMBL/GenBank/DDBJ databases">
        <title>The Genome Sequence of Fonticula alba ATCC 38817.</title>
        <authorList>
            <consortium name="The Broad Institute Genomics Platform"/>
            <person name="Russ C."/>
            <person name="Cuomo C."/>
            <person name="Burger G."/>
            <person name="Gray M.W."/>
            <person name="Holland P.W.H."/>
            <person name="King N."/>
            <person name="Lang F.B.F."/>
            <person name="Roger A.J."/>
            <person name="Ruiz-Trillo I."/>
            <person name="Brown M."/>
            <person name="Walker B."/>
            <person name="Young S."/>
            <person name="Zeng Q."/>
            <person name="Gargeya S."/>
            <person name="Fitzgerald M."/>
            <person name="Haas B."/>
            <person name="Abouelleil A."/>
            <person name="Allen A.W."/>
            <person name="Alvarado L."/>
            <person name="Arachchi H.M."/>
            <person name="Berlin A.M."/>
            <person name="Chapman S.B."/>
            <person name="Gainer-Dewar J."/>
            <person name="Goldberg J."/>
            <person name="Griggs A."/>
            <person name="Gujja S."/>
            <person name="Hansen M."/>
            <person name="Howarth C."/>
            <person name="Imamovic A."/>
            <person name="Ireland A."/>
            <person name="Larimer J."/>
            <person name="McCowan C."/>
            <person name="Murphy C."/>
            <person name="Pearson M."/>
            <person name="Poon T.W."/>
            <person name="Priest M."/>
            <person name="Roberts A."/>
            <person name="Saif S."/>
            <person name="Shea T."/>
            <person name="Sisk P."/>
            <person name="Sykes S."/>
            <person name="Wortman J."/>
            <person name="Nusbaum C."/>
            <person name="Birren B."/>
        </authorList>
    </citation>
    <scope>NUCLEOTIDE SEQUENCE [LARGE SCALE GENOMIC DNA]</scope>
    <source>
        <strain evidence="7">ATCC 38817</strain>
    </source>
</reference>
<dbReference type="EMBL" id="KB932208">
    <property type="protein sequence ID" value="KCV68519.1"/>
    <property type="molecule type" value="Genomic_DNA"/>
</dbReference>
<evidence type="ECO:0000313" key="8">
    <source>
        <dbReference type="Proteomes" id="UP000030693"/>
    </source>
</evidence>
<keyword evidence="8" id="KW-1185">Reference proteome</keyword>
<sequence>MTHAAQITHMQELVHAWHPGFVTRAEEELVPAALRIHLNTIQSPGQGAGSPATSPTALLARLLGKFSPDYILSVIRSEFFRDRMFETLWTMQALNESALSFYIGRLSEIASENRLLSSVSFGPGSPLQSSSGCVVQLREAVGALPEVAIPLEQCIATEAALPVLLVAQILGATDFLMEITDNLGAGAGAASAPGEAFLLAPTAAPAAATSRSRAATVTEGGPPIPAELAPAASEPGPSPAEESLLAKELSSLPSSLGLDLLFDAPSKGGASSGARAPGRHSATSVLSLDPTADSVAEIPVPVRRKKKKKSRDEASPRQPSARASRRSSITSSEPSGSSGGLDTPYIATPPSAPEDAVSAALTPAPIINIDTGSMDGPVRVSKKATTARVDGDVAAAAVAIPRQRTKSRTKAPPAPPELPDSPVLVTADPPTAPVASQCPADEPASPVGSGSSSNSGGGGGGGKDAGMPVGPHDSFTEISDFSTPDCSLPSSPGLPATEVGAAGSDSGPGPGPAVLPVPVVEVTDWQAGHPAAGRDKKPPSKDASRGGKTTRIKSTSRRGSVSGPPPADVQPECGAATRASESAGLLSPEGGDLLAVDMPPVVRVGSGFVDPPDPFSRLSVAAPRDSTLSFPDALDLSSPELLDAEYLAEGQAASARSSSSGSSNRASSVTTAAVLLSWADTRKGEEPASGPGPTEAEAPASDWDILAPDTFATKHFITMPEYIHHQVADPFLREFQFSEPFMALFFDDGLVREEVRYLPLLYSDAPIFALDQVAGRSPEDFAILLQSEPSVIRRQAPINSPDSGLLLSTLKSAVWLGSRTSELVANATSLPWHPGKYMARQIGQFYEQSPFQDRTSPTTLISDFHKLVTHLNEAYMRDTVVTDLTPDGTLRTYKHIGSGISAPAPQKEEPLMACFFCSHPISTNPPLESTLRTAFARKLVSSANRLRDTLLQADADGADGAIQPAFAPVKAHYCHFSEKWICGGCLSPSSFPIPARVVNRHDVTPQTVSLIAAAVLAFGWHLPVLALTGDSADAAPAAGDRRPSRVDQALLLTRRLMASVQRTMNGIMLNRQCVFGPVQQVIGKRVQAPMPVFRRAMDDVDGGPLAGGHPADMEPEADGPAFGQLVDPARLPEAARPGTGQGAVFAAAAGPRYLLSLAEFVYIIRDQAPPPALVAHVNQVAQHVRSCSTCTERQGSFCLKPGCPWPRGILFHFDATDLVTVCPRCRSCYHARCIGPSALESCVICARRRKAATSVAAPPSSPGGSA</sequence>
<dbReference type="GeneID" id="20529536"/>
<gene>
    <name evidence="7" type="ORF">H696_04811</name>
</gene>
<feature type="compositionally biased region" description="Low complexity" evidence="5">
    <location>
        <begin position="267"/>
        <end position="282"/>
    </location>
</feature>
<protein>
    <recommendedName>
        <fullName evidence="6">Rubicon Homology domain-containing protein</fullName>
    </recommendedName>
</protein>
<accession>A0A058Z2M6</accession>
<feature type="region of interest" description="Disordered" evidence="5">
    <location>
        <begin position="267"/>
        <end position="359"/>
    </location>
</feature>
<name>A0A058Z2M6_FONAL</name>
<evidence type="ECO:0000256" key="1">
    <source>
        <dbReference type="ARBA" id="ARBA00022723"/>
    </source>
</evidence>
<dbReference type="InterPro" id="IPR025258">
    <property type="entry name" value="RH_dom"/>
</dbReference>
<evidence type="ECO:0000313" key="7">
    <source>
        <dbReference type="EMBL" id="KCV68519.1"/>
    </source>
</evidence>
<dbReference type="SMART" id="SM01175">
    <property type="entry name" value="DUF4206"/>
    <property type="match status" value="1"/>
</dbReference>
<evidence type="ECO:0000256" key="4">
    <source>
        <dbReference type="ARBA" id="ARBA00022833"/>
    </source>
</evidence>
<proteinExistence type="predicted"/>
<feature type="region of interest" description="Disordered" evidence="5">
    <location>
        <begin position="210"/>
        <end position="246"/>
    </location>
</feature>
<dbReference type="InterPro" id="IPR051366">
    <property type="entry name" value="DEF8"/>
</dbReference>
<feature type="compositionally biased region" description="Polar residues" evidence="5">
    <location>
        <begin position="476"/>
        <end position="490"/>
    </location>
</feature>
<dbReference type="PANTHER" id="PTHR12326:SF3">
    <property type="entry name" value="DIFFERENTIALLY EXPRESSED IN FDCP 8 HOMOLOG"/>
    <property type="match status" value="1"/>
</dbReference>
<feature type="region of interest" description="Disordered" evidence="5">
    <location>
        <begin position="391"/>
        <end position="594"/>
    </location>
</feature>
<feature type="compositionally biased region" description="Basic and acidic residues" evidence="5">
    <location>
        <begin position="532"/>
        <end position="545"/>
    </location>
</feature>
<feature type="region of interest" description="Disordered" evidence="5">
    <location>
        <begin position="683"/>
        <end position="703"/>
    </location>
</feature>
<feature type="compositionally biased region" description="Gly residues" evidence="5">
    <location>
        <begin position="455"/>
        <end position="464"/>
    </location>
</feature>
<feature type="domain" description="Rubicon Homology" evidence="6">
    <location>
        <begin position="972"/>
        <end position="1252"/>
    </location>
</feature>
<evidence type="ECO:0000259" key="6">
    <source>
        <dbReference type="SMART" id="SM01175"/>
    </source>
</evidence>
<dbReference type="RefSeq" id="XP_009496951.1">
    <property type="nucleotide sequence ID" value="XM_009498676.1"/>
</dbReference>
<organism evidence="7">
    <name type="scientific">Fonticula alba</name>
    <name type="common">Slime mold</name>
    <dbReference type="NCBI Taxonomy" id="691883"/>
    <lineage>
        <taxon>Eukaryota</taxon>
        <taxon>Rotosphaerida</taxon>
        <taxon>Fonticulaceae</taxon>
        <taxon>Fonticula</taxon>
    </lineage>
</organism>
<keyword evidence="1" id="KW-0479">Metal-binding</keyword>
<keyword evidence="2" id="KW-0677">Repeat</keyword>
<dbReference type="Proteomes" id="UP000030693">
    <property type="component" value="Unassembled WGS sequence"/>
</dbReference>
<evidence type="ECO:0000256" key="5">
    <source>
        <dbReference type="SAM" id="MobiDB-lite"/>
    </source>
</evidence>